<reference evidence="4 5" key="1">
    <citation type="journal article" date="2018" name="Evol. Lett.">
        <title>Horizontal gene cluster transfer increased hallucinogenic mushroom diversity.</title>
        <authorList>
            <person name="Reynolds H.T."/>
            <person name="Vijayakumar V."/>
            <person name="Gluck-Thaler E."/>
            <person name="Korotkin H.B."/>
            <person name="Matheny P.B."/>
            <person name="Slot J.C."/>
        </authorList>
    </citation>
    <scope>NUCLEOTIDE SEQUENCE [LARGE SCALE GENOMIC DNA]</scope>
    <source>
        <strain evidence="4 5">SRW20</strain>
    </source>
</reference>
<protein>
    <recommendedName>
        <fullName evidence="6">Terpene synthase</fullName>
    </recommendedName>
</protein>
<name>A0A409YFN9_9AGAR</name>
<evidence type="ECO:0008006" key="6">
    <source>
        <dbReference type="Google" id="ProtNLM"/>
    </source>
</evidence>
<accession>A0A409YFN9</accession>
<evidence type="ECO:0000313" key="4">
    <source>
        <dbReference type="EMBL" id="PPR01811.1"/>
    </source>
</evidence>
<sequence length="324" mass="37225">MVKTTSPRAAQNSLPTPPSSPSSILNDQKLLSLTKDIVVNFVQRLDYTPPAAITRPRTTYPVLCSEFAAYNDGGEWFKKLTIESCTMAELSYPDLPFEIQLQIARYTWFLIYVDDLGQKFPASLEGFQQCVFENKPAAGQFLEAFRLHLTDMYKYWDKIPANCINLSAMDYINGCLLEEMPSIRNMKLSPHARTYPFFLRNKTGTALAYAWMIFPKEFHPDMSEYIQVIDDLNLYIDLVNDIMSFYKECIAGETNNYISVRAKVSQKSLVEALQDTVNDTLAAYERISKVLRNTSAYAPWKNFVRGYLAFHFGLKRYRLNDLGF</sequence>
<dbReference type="EMBL" id="NHYE01000901">
    <property type="protein sequence ID" value="PPR01811.1"/>
    <property type="molecule type" value="Genomic_DNA"/>
</dbReference>
<dbReference type="STRING" id="231916.A0A409YFN9"/>
<dbReference type="Proteomes" id="UP000284706">
    <property type="component" value="Unassembled WGS sequence"/>
</dbReference>
<dbReference type="Gene3D" id="1.10.600.10">
    <property type="entry name" value="Farnesyl Diphosphate Synthase"/>
    <property type="match status" value="1"/>
</dbReference>
<comment type="caution">
    <text evidence="4">The sequence shown here is derived from an EMBL/GenBank/DDBJ whole genome shotgun (WGS) entry which is preliminary data.</text>
</comment>
<evidence type="ECO:0000256" key="2">
    <source>
        <dbReference type="ARBA" id="ARBA00023239"/>
    </source>
</evidence>
<feature type="region of interest" description="Disordered" evidence="3">
    <location>
        <begin position="1"/>
        <end position="23"/>
    </location>
</feature>
<comment type="similarity">
    <text evidence="1">Belongs to the trichodiene synthase family.</text>
</comment>
<dbReference type="InterPro" id="IPR008949">
    <property type="entry name" value="Isoprenoid_synthase_dom_sf"/>
</dbReference>
<keyword evidence="2" id="KW-0456">Lyase</keyword>
<keyword evidence="5" id="KW-1185">Reference proteome</keyword>
<dbReference type="AlphaFoldDB" id="A0A409YFN9"/>
<evidence type="ECO:0000313" key="5">
    <source>
        <dbReference type="Proteomes" id="UP000284706"/>
    </source>
</evidence>
<dbReference type="InParanoid" id="A0A409YFN9"/>
<dbReference type="SFLD" id="SFLDS00005">
    <property type="entry name" value="Isoprenoid_Synthase_Type_I"/>
    <property type="match status" value="1"/>
</dbReference>
<organism evidence="4 5">
    <name type="scientific">Gymnopilus dilepis</name>
    <dbReference type="NCBI Taxonomy" id="231916"/>
    <lineage>
        <taxon>Eukaryota</taxon>
        <taxon>Fungi</taxon>
        <taxon>Dikarya</taxon>
        <taxon>Basidiomycota</taxon>
        <taxon>Agaricomycotina</taxon>
        <taxon>Agaricomycetes</taxon>
        <taxon>Agaricomycetidae</taxon>
        <taxon>Agaricales</taxon>
        <taxon>Agaricineae</taxon>
        <taxon>Hymenogastraceae</taxon>
        <taxon>Gymnopilus</taxon>
    </lineage>
</organism>
<gene>
    <name evidence="4" type="ORF">CVT26_013170</name>
</gene>
<dbReference type="InterPro" id="IPR024652">
    <property type="entry name" value="Trichodiene_synth"/>
</dbReference>
<evidence type="ECO:0000256" key="1">
    <source>
        <dbReference type="ARBA" id="ARBA00007946"/>
    </source>
</evidence>
<dbReference type="GO" id="GO:0016838">
    <property type="term" value="F:carbon-oxygen lyase activity, acting on phosphates"/>
    <property type="evidence" value="ECO:0007669"/>
    <property type="project" value="InterPro"/>
</dbReference>
<dbReference type="OrthoDB" id="2998174at2759"/>
<dbReference type="Pfam" id="PF06330">
    <property type="entry name" value="TRI5"/>
    <property type="match status" value="1"/>
</dbReference>
<dbReference type="SUPFAM" id="SSF48576">
    <property type="entry name" value="Terpenoid synthases"/>
    <property type="match status" value="1"/>
</dbReference>
<dbReference type="SFLD" id="SFLDG01021">
    <property type="entry name" value="Trichodiene_Synthase_Like"/>
    <property type="match status" value="1"/>
</dbReference>
<proteinExistence type="inferred from homology"/>
<evidence type="ECO:0000256" key="3">
    <source>
        <dbReference type="SAM" id="MobiDB-lite"/>
    </source>
</evidence>
<feature type="compositionally biased region" description="Polar residues" evidence="3">
    <location>
        <begin position="1"/>
        <end position="12"/>
    </location>
</feature>